<keyword evidence="1" id="KW-0732">Signal</keyword>
<dbReference type="Ensembl" id="ENSLBET00000022895.1">
    <property type="protein sequence ID" value="ENSLBEP00000021734.1"/>
    <property type="gene ID" value="ENSLBEG00000016696.1"/>
</dbReference>
<feature type="signal peptide" evidence="1">
    <location>
        <begin position="1"/>
        <end position="23"/>
    </location>
</feature>
<sequence>MRGPQRTMLCVGALQAGLLALSAKRVLFDELVAWAAVQCVLWHADGKGQVAAHTADNDRGTDVAGLYPHLPAAALAATASTILKCHWQIFCGGLVHLLINIEYIMGPSSFAKHFNVTFCSEVFFWLFLADAGQQLLAMCASWKLSRNFTELGVTFKCKR</sequence>
<feature type="chain" id="PRO_5018629401" evidence="1">
    <location>
        <begin position="24"/>
        <end position="159"/>
    </location>
</feature>
<dbReference type="Proteomes" id="UP000261660">
    <property type="component" value="Unplaced"/>
</dbReference>
<reference evidence="2" key="1">
    <citation type="submission" date="2025-08" db="UniProtKB">
        <authorList>
            <consortium name="Ensembl"/>
        </authorList>
    </citation>
    <scope>IDENTIFICATION</scope>
</reference>
<proteinExistence type="predicted"/>
<keyword evidence="3" id="KW-1185">Reference proteome</keyword>
<evidence type="ECO:0000313" key="3">
    <source>
        <dbReference type="Proteomes" id="UP000261660"/>
    </source>
</evidence>
<accession>A0A3Q3FQH8</accession>
<name>A0A3Q3FQH8_9LABR</name>
<evidence type="ECO:0000313" key="2">
    <source>
        <dbReference type="Ensembl" id="ENSLBEP00000021734.1"/>
    </source>
</evidence>
<dbReference type="AlphaFoldDB" id="A0A3Q3FQH8"/>
<evidence type="ECO:0000256" key="1">
    <source>
        <dbReference type="SAM" id="SignalP"/>
    </source>
</evidence>
<dbReference type="GeneTree" id="ENSGT00940000177291"/>
<dbReference type="InParanoid" id="A0A3Q3FQH8"/>
<protein>
    <submittedName>
        <fullName evidence="2">Uncharacterized protein</fullName>
    </submittedName>
</protein>
<organism evidence="2 3">
    <name type="scientific">Labrus bergylta</name>
    <name type="common">ballan wrasse</name>
    <dbReference type="NCBI Taxonomy" id="56723"/>
    <lineage>
        <taxon>Eukaryota</taxon>
        <taxon>Metazoa</taxon>
        <taxon>Chordata</taxon>
        <taxon>Craniata</taxon>
        <taxon>Vertebrata</taxon>
        <taxon>Euteleostomi</taxon>
        <taxon>Actinopterygii</taxon>
        <taxon>Neopterygii</taxon>
        <taxon>Teleostei</taxon>
        <taxon>Neoteleostei</taxon>
        <taxon>Acanthomorphata</taxon>
        <taxon>Eupercaria</taxon>
        <taxon>Labriformes</taxon>
        <taxon>Labridae</taxon>
        <taxon>Labrus</taxon>
    </lineage>
</organism>
<reference evidence="2" key="2">
    <citation type="submission" date="2025-09" db="UniProtKB">
        <authorList>
            <consortium name="Ensembl"/>
        </authorList>
    </citation>
    <scope>IDENTIFICATION</scope>
</reference>